<feature type="transmembrane region" description="Helical" evidence="2">
    <location>
        <begin position="21"/>
        <end position="43"/>
    </location>
</feature>
<dbReference type="PANTHER" id="PTHR34391:SF2">
    <property type="entry name" value="TRP C-TERMINAL DOMAIN-CONTAINING PROTEIN"/>
    <property type="match status" value="1"/>
</dbReference>
<feature type="transmembrane region" description="Helical" evidence="2">
    <location>
        <begin position="248"/>
        <end position="270"/>
    </location>
</feature>
<dbReference type="GeneID" id="83212255"/>
<feature type="transmembrane region" description="Helical" evidence="2">
    <location>
        <begin position="140"/>
        <end position="162"/>
    </location>
</feature>
<feature type="transmembrane region" description="Helical" evidence="2">
    <location>
        <begin position="216"/>
        <end position="236"/>
    </location>
</feature>
<keyword evidence="2" id="KW-1133">Transmembrane helix</keyword>
<evidence type="ECO:0000256" key="1">
    <source>
        <dbReference type="SAM" id="MobiDB-lite"/>
    </source>
</evidence>
<evidence type="ECO:0000313" key="3">
    <source>
        <dbReference type="EMBL" id="KAJ8659477.1"/>
    </source>
</evidence>
<keyword evidence="2" id="KW-0472">Membrane</keyword>
<comment type="caution">
    <text evidence="3">The sequence shown here is derived from an EMBL/GenBank/DDBJ whole genome shotgun (WGS) entry which is preliminary data.</text>
</comment>
<dbReference type="RefSeq" id="XP_058344390.1">
    <property type="nucleotide sequence ID" value="XM_058484891.1"/>
</dbReference>
<feature type="transmembrane region" description="Helical" evidence="2">
    <location>
        <begin position="183"/>
        <end position="210"/>
    </location>
</feature>
<evidence type="ECO:0000313" key="4">
    <source>
        <dbReference type="Proteomes" id="UP001234581"/>
    </source>
</evidence>
<organism evidence="3 4">
    <name type="scientific">Lichtheimia ornata</name>
    <dbReference type="NCBI Taxonomy" id="688661"/>
    <lineage>
        <taxon>Eukaryota</taxon>
        <taxon>Fungi</taxon>
        <taxon>Fungi incertae sedis</taxon>
        <taxon>Mucoromycota</taxon>
        <taxon>Mucoromycotina</taxon>
        <taxon>Mucoromycetes</taxon>
        <taxon>Mucorales</taxon>
        <taxon>Lichtheimiaceae</taxon>
        <taxon>Lichtheimia</taxon>
    </lineage>
</organism>
<feature type="transmembrane region" description="Helical" evidence="2">
    <location>
        <begin position="282"/>
        <end position="299"/>
    </location>
</feature>
<feature type="transmembrane region" description="Helical" evidence="2">
    <location>
        <begin position="106"/>
        <end position="125"/>
    </location>
</feature>
<feature type="region of interest" description="Disordered" evidence="1">
    <location>
        <begin position="343"/>
        <end position="411"/>
    </location>
</feature>
<feature type="compositionally biased region" description="Basic and acidic residues" evidence="1">
    <location>
        <begin position="365"/>
        <end position="380"/>
    </location>
</feature>
<accession>A0AAD7V7S2</accession>
<feature type="compositionally biased region" description="Polar residues" evidence="1">
    <location>
        <begin position="347"/>
        <end position="360"/>
    </location>
</feature>
<dbReference type="AlphaFoldDB" id="A0AAD7V7S2"/>
<dbReference type="InterPro" id="IPR040410">
    <property type="entry name" value="UPF0658_Golgi"/>
</dbReference>
<dbReference type="Proteomes" id="UP001234581">
    <property type="component" value="Unassembled WGS sequence"/>
</dbReference>
<dbReference type="SUPFAM" id="SSF103473">
    <property type="entry name" value="MFS general substrate transporter"/>
    <property type="match status" value="1"/>
</dbReference>
<keyword evidence="4" id="KW-1185">Reference proteome</keyword>
<gene>
    <name evidence="3" type="ORF">O0I10_004842</name>
</gene>
<name>A0AAD7V7S2_9FUNG</name>
<dbReference type="PANTHER" id="PTHR34391">
    <property type="entry name" value="UPF0658 GOLGI APPARATUS MEMBRANE PROTEIN C1952.10C-RELATED"/>
    <property type="match status" value="1"/>
</dbReference>
<evidence type="ECO:0000256" key="2">
    <source>
        <dbReference type="SAM" id="Phobius"/>
    </source>
</evidence>
<dbReference type="EMBL" id="JARTCD010000018">
    <property type="protein sequence ID" value="KAJ8659477.1"/>
    <property type="molecule type" value="Genomic_DNA"/>
</dbReference>
<reference evidence="3 4" key="1">
    <citation type="submission" date="2023-03" db="EMBL/GenBank/DDBJ databases">
        <title>Genome sequence of Lichtheimia ornata CBS 291.66.</title>
        <authorList>
            <person name="Mohabir J.T."/>
            <person name="Shea T.P."/>
            <person name="Kurbessoian T."/>
            <person name="Berby B."/>
            <person name="Fontaine J."/>
            <person name="Livny J."/>
            <person name="Gnirke A."/>
            <person name="Stajich J.E."/>
            <person name="Cuomo C.A."/>
        </authorList>
    </citation>
    <scope>NUCLEOTIDE SEQUENCE [LARGE SCALE GENOMIC DNA]</scope>
    <source>
        <strain evidence="3">CBS 291.66</strain>
    </source>
</reference>
<sequence length="438" mass="50153">MFSWSDKARGGLLESKWSKRFILLALLQVLITIPILIATLVNVETSPIQDTPMLDQEPNESTDYLRLRLRDKNDRVRFENIWFIVYELWKLGLMLDGLIYRNSLTVVAAAGFTFFSGALGIMQIIESVKWDEAPLINLQLQIAMTVIVWVLAVPTAFVAFMLQKHFGWDVIDKVGPERRLQSMYYTVQCFTLALKINFFFEVLLMAFYAVCASVSSRPLCIAASVLAGVGLLALLIGRQAIAWEAHWMMSLFSLMQGAIIFINMAVLVTITDVVDPWYTLEIYASASIVIVVCTLYIAVRCQIRFGQGLKPYVQWQLWSSFWKRNQTSNDDDDGDPRRYAEEELLGGNQSTSTSPSHNRVSQQEAQRHEQQHASRQRHDSTTSPPPPQPPPHDNHVHQVHQPPRRDTRQAEHIDFTEYFDYLDMIRRPNNNSNTSPTR</sequence>
<dbReference type="GO" id="GO:0005794">
    <property type="term" value="C:Golgi apparatus"/>
    <property type="evidence" value="ECO:0007669"/>
    <property type="project" value="TreeGrafter"/>
</dbReference>
<proteinExistence type="predicted"/>
<dbReference type="InterPro" id="IPR036259">
    <property type="entry name" value="MFS_trans_sf"/>
</dbReference>
<keyword evidence="2" id="KW-0812">Transmembrane</keyword>
<protein>
    <submittedName>
        <fullName evidence="3">Uncharacterized protein</fullName>
    </submittedName>
</protein>